<dbReference type="EMBL" id="LC506465">
    <property type="protein sequence ID" value="BBO54061.1"/>
    <property type="molecule type" value="Genomic_DNA"/>
</dbReference>
<accession>A0A5K7Y392</accession>
<sequence length="146" mass="16251">MADTLDVPLWADTIEEDKELTPESPPVIIKYIFSPLCFGKKKSAGPITPIIPKSVTKILAQPDLFNILCNMCKTFSNSTFEERGDKIILTSFLCSRCVGHIATADKSTWCVNAESSKHPTCMKTRKLNKLGQPFDNLCRACRIALK</sequence>
<reference evidence="1" key="1">
    <citation type="journal article" date="2020" name="Sci. Rep.">
        <title>A novel Asfarvirus-like virus identified as a potential cause of mass mortality of abalone.</title>
        <authorList>
            <person name="Matsuyama T."/>
            <person name="Takano T."/>
            <person name="Nishiki I."/>
            <person name="Fujiwara A."/>
            <person name="Kiryu I."/>
            <person name="Inada M."/>
            <person name="Sakai T."/>
            <person name="Terashima S."/>
            <person name="Matsuura Y."/>
            <person name="Isowa K."/>
            <person name="Nakayasu C."/>
        </authorList>
    </citation>
    <scope>NUCLEOTIDE SEQUENCE</scope>
</reference>
<name>A0A5K7Y392_9VIRU</name>
<evidence type="ECO:0000313" key="1">
    <source>
        <dbReference type="EMBL" id="BBO54061.1"/>
    </source>
</evidence>
<organism evidence="1">
    <name type="scientific">Abalone asfa-like virus</name>
    <dbReference type="NCBI Taxonomy" id="2839893"/>
    <lineage>
        <taxon>Viruses</taxon>
        <taxon>Varidnaviria</taxon>
        <taxon>Bamfordvirae</taxon>
        <taxon>Nucleocytoviricota</taxon>
        <taxon>Pokkesviricetes</taxon>
        <taxon>Asfuvirales</taxon>
        <taxon>Asfarviridae</taxon>
    </lineage>
</organism>
<proteinExistence type="predicted"/>
<protein>
    <submittedName>
        <fullName evidence="1">Uncharacterized protein</fullName>
    </submittedName>
</protein>